<keyword evidence="4 6" id="KW-0694">RNA-binding</keyword>
<feature type="domain" description="Era-type G" evidence="10">
    <location>
        <begin position="14"/>
        <end position="181"/>
    </location>
</feature>
<keyword evidence="12" id="KW-1185">Reference proteome</keyword>
<keyword evidence="6" id="KW-0690">Ribosome biogenesis</keyword>
<feature type="region of interest" description="G4" evidence="7">
    <location>
        <begin position="131"/>
        <end position="134"/>
    </location>
</feature>
<dbReference type="PANTHER" id="PTHR42698:SF1">
    <property type="entry name" value="GTPASE ERA, MITOCHONDRIAL"/>
    <property type="match status" value="1"/>
</dbReference>
<dbReference type="NCBIfam" id="NF000908">
    <property type="entry name" value="PRK00089.1"/>
    <property type="match status" value="1"/>
</dbReference>
<proteinExistence type="inferred from homology"/>
<evidence type="ECO:0000256" key="6">
    <source>
        <dbReference type="HAMAP-Rule" id="MF_00367"/>
    </source>
</evidence>
<dbReference type="InterPro" id="IPR009019">
    <property type="entry name" value="KH_sf_prok-type"/>
</dbReference>
<accession>A0ABZ0INR7</accession>
<comment type="subcellular location">
    <subcellularLocation>
        <location evidence="6">Cytoplasm</location>
    </subcellularLocation>
    <subcellularLocation>
        <location evidence="6">Cell membrane</location>
        <topology evidence="6">Peripheral membrane protein</topology>
    </subcellularLocation>
</comment>
<evidence type="ECO:0000313" key="12">
    <source>
        <dbReference type="Proteomes" id="UP001302349"/>
    </source>
</evidence>
<keyword evidence="6" id="KW-1003">Cell membrane</keyword>
<dbReference type="Pfam" id="PF01926">
    <property type="entry name" value="MMR_HSR1"/>
    <property type="match status" value="1"/>
</dbReference>
<dbReference type="Proteomes" id="UP001302349">
    <property type="component" value="Chromosome"/>
</dbReference>
<evidence type="ECO:0000256" key="1">
    <source>
        <dbReference type="ARBA" id="ARBA00007921"/>
    </source>
</evidence>
<dbReference type="SUPFAM" id="SSF54814">
    <property type="entry name" value="Prokaryotic type KH domain (KH-domain type II)"/>
    <property type="match status" value="1"/>
</dbReference>
<feature type="binding site" evidence="6">
    <location>
        <begin position="22"/>
        <end position="29"/>
    </location>
    <ligand>
        <name>GTP</name>
        <dbReference type="ChEBI" id="CHEBI:37565"/>
    </ligand>
</feature>
<dbReference type="EMBL" id="CP136051">
    <property type="protein sequence ID" value="WOK06688.1"/>
    <property type="molecule type" value="Genomic_DNA"/>
</dbReference>
<feature type="binding site" evidence="6">
    <location>
        <begin position="69"/>
        <end position="73"/>
    </location>
    <ligand>
        <name>GTP</name>
        <dbReference type="ChEBI" id="CHEBI:37565"/>
    </ligand>
</feature>
<name>A0ABZ0INR7_9BACT</name>
<dbReference type="CDD" id="cd22534">
    <property type="entry name" value="KH-II_Era"/>
    <property type="match status" value="1"/>
</dbReference>
<feature type="region of interest" description="G2" evidence="7">
    <location>
        <begin position="48"/>
        <end position="52"/>
    </location>
</feature>
<dbReference type="Gene3D" id="3.40.50.300">
    <property type="entry name" value="P-loop containing nucleotide triphosphate hydrolases"/>
    <property type="match status" value="1"/>
</dbReference>
<dbReference type="HAMAP" id="MF_00367">
    <property type="entry name" value="GTPase_Era"/>
    <property type="match status" value="1"/>
</dbReference>
<dbReference type="CDD" id="cd04163">
    <property type="entry name" value="Era"/>
    <property type="match status" value="1"/>
</dbReference>
<feature type="region of interest" description="G1" evidence="7">
    <location>
        <begin position="22"/>
        <end position="29"/>
    </location>
</feature>
<feature type="binding site" evidence="6">
    <location>
        <begin position="131"/>
        <end position="134"/>
    </location>
    <ligand>
        <name>GTP</name>
        <dbReference type="ChEBI" id="CHEBI:37565"/>
    </ligand>
</feature>
<evidence type="ECO:0000256" key="5">
    <source>
        <dbReference type="ARBA" id="ARBA00023134"/>
    </source>
</evidence>
<comment type="function">
    <text evidence="6">An essential GTPase that binds both GDP and GTP, with rapid nucleotide exchange. Plays a role in 16S rRNA processing and 30S ribosomal subunit biogenesis and possibly also in cell cycle regulation and energy metabolism.</text>
</comment>
<evidence type="ECO:0000259" key="9">
    <source>
        <dbReference type="PROSITE" id="PS50823"/>
    </source>
</evidence>
<dbReference type="InterPro" id="IPR004044">
    <property type="entry name" value="KH_dom_type_2"/>
</dbReference>
<keyword evidence="3 6" id="KW-0547">Nucleotide-binding</keyword>
<evidence type="ECO:0000256" key="2">
    <source>
        <dbReference type="ARBA" id="ARBA00020484"/>
    </source>
</evidence>
<keyword evidence="6" id="KW-0699">rRNA-binding</keyword>
<dbReference type="NCBIfam" id="TIGR00231">
    <property type="entry name" value="small_GTP"/>
    <property type="match status" value="1"/>
</dbReference>
<comment type="subunit">
    <text evidence="6">Monomer.</text>
</comment>
<dbReference type="PANTHER" id="PTHR42698">
    <property type="entry name" value="GTPASE ERA"/>
    <property type="match status" value="1"/>
</dbReference>
<dbReference type="InterPro" id="IPR015946">
    <property type="entry name" value="KH_dom-like_a/b"/>
</dbReference>
<evidence type="ECO:0000313" key="11">
    <source>
        <dbReference type="EMBL" id="WOK06688.1"/>
    </source>
</evidence>
<feature type="region of interest" description="G5" evidence="7">
    <location>
        <begin position="160"/>
        <end position="162"/>
    </location>
</feature>
<dbReference type="InterPro" id="IPR005225">
    <property type="entry name" value="Small_GTP-bd"/>
</dbReference>
<keyword evidence="5 6" id="KW-0342">GTP-binding</keyword>
<evidence type="ECO:0000256" key="4">
    <source>
        <dbReference type="ARBA" id="ARBA00022884"/>
    </source>
</evidence>
<dbReference type="InterPro" id="IPR030388">
    <property type="entry name" value="G_ERA_dom"/>
</dbReference>
<keyword evidence="6" id="KW-0472">Membrane</keyword>
<protein>
    <recommendedName>
        <fullName evidence="2 6">GTPase Era</fullName>
    </recommendedName>
</protein>
<feature type="region of interest" description="G3" evidence="7">
    <location>
        <begin position="69"/>
        <end position="72"/>
    </location>
</feature>
<evidence type="ECO:0000256" key="7">
    <source>
        <dbReference type="PROSITE-ProRule" id="PRU01050"/>
    </source>
</evidence>
<comment type="similarity">
    <text evidence="1 6 7 8">Belongs to the TRAFAC class TrmE-Era-EngA-EngB-Septin-like GTPase superfamily. Era GTPase family.</text>
</comment>
<dbReference type="RefSeq" id="WP_317489395.1">
    <property type="nucleotide sequence ID" value="NZ_CP136051.1"/>
</dbReference>
<dbReference type="Gene3D" id="3.30.300.20">
    <property type="match status" value="1"/>
</dbReference>
<dbReference type="PROSITE" id="PS51713">
    <property type="entry name" value="G_ERA"/>
    <property type="match status" value="1"/>
</dbReference>
<dbReference type="Pfam" id="PF07650">
    <property type="entry name" value="KH_2"/>
    <property type="match status" value="1"/>
</dbReference>
<sequence>MSKKSTEPPSKEFRSGFVSIIGKPNVGKSTLMNALIGERLSIITAKAQTTRHRIFGILTGKDFQIVYSDTPGVIKPQYELQEAMMRFVYQSLEDADVILFVVELGDKMDGDNVEILELLRKSGVPALFVINKIDKSKGSQLEDKVTYFKEFSGDIPILCISALDKTNLEPLFDQILEKLPVHPPYFPDDEMTDRTERFFASEIIREKIFLNYKKEVPYSCEVIIASFKEEEKIIRVMAEIFVERATQRAIIIGHGGLALKKVGIEARKNMEAFFGKQVHLETYVRVEKDWRQNKLKLKRFGYVD</sequence>
<gene>
    <name evidence="6 11" type="primary">era</name>
    <name evidence="11" type="ORF">RT717_26805</name>
</gene>
<feature type="domain" description="KH type-2" evidence="9">
    <location>
        <begin position="204"/>
        <end position="288"/>
    </location>
</feature>
<dbReference type="PROSITE" id="PS50823">
    <property type="entry name" value="KH_TYPE_2"/>
    <property type="match status" value="1"/>
</dbReference>
<reference evidence="11 12" key="1">
    <citation type="journal article" date="2023" name="Microbiol. Resour. Announc.">
        <title>Complete Genome Sequence of Imperialibacter roseus strain P4T.</title>
        <authorList>
            <person name="Tizabi D.R."/>
            <person name="Bachvaroff T."/>
            <person name="Hill R.T."/>
        </authorList>
    </citation>
    <scope>NUCLEOTIDE SEQUENCE [LARGE SCALE GENOMIC DNA]</scope>
    <source>
        <strain evidence="11 12">P4T</strain>
    </source>
</reference>
<evidence type="ECO:0000256" key="3">
    <source>
        <dbReference type="ARBA" id="ARBA00022741"/>
    </source>
</evidence>
<dbReference type="InterPro" id="IPR005662">
    <property type="entry name" value="GTPase_Era-like"/>
</dbReference>
<dbReference type="InterPro" id="IPR006073">
    <property type="entry name" value="GTP-bd"/>
</dbReference>
<evidence type="ECO:0000259" key="10">
    <source>
        <dbReference type="PROSITE" id="PS51713"/>
    </source>
</evidence>
<dbReference type="InterPro" id="IPR027417">
    <property type="entry name" value="P-loop_NTPase"/>
</dbReference>
<keyword evidence="6" id="KW-0963">Cytoplasm</keyword>
<dbReference type="PRINTS" id="PR00326">
    <property type="entry name" value="GTP1OBG"/>
</dbReference>
<dbReference type="SUPFAM" id="SSF52540">
    <property type="entry name" value="P-loop containing nucleoside triphosphate hydrolases"/>
    <property type="match status" value="1"/>
</dbReference>
<evidence type="ECO:0000256" key="8">
    <source>
        <dbReference type="RuleBase" id="RU003761"/>
    </source>
</evidence>
<organism evidence="11 12">
    <name type="scientific">Imperialibacter roseus</name>
    <dbReference type="NCBI Taxonomy" id="1324217"/>
    <lineage>
        <taxon>Bacteria</taxon>
        <taxon>Pseudomonadati</taxon>
        <taxon>Bacteroidota</taxon>
        <taxon>Cytophagia</taxon>
        <taxon>Cytophagales</taxon>
        <taxon>Flammeovirgaceae</taxon>
        <taxon>Imperialibacter</taxon>
    </lineage>
</organism>
<dbReference type="NCBIfam" id="TIGR00436">
    <property type="entry name" value="era"/>
    <property type="match status" value="1"/>
</dbReference>